<feature type="transmembrane region" description="Helical" evidence="1">
    <location>
        <begin position="17"/>
        <end position="38"/>
    </location>
</feature>
<evidence type="ECO:0000256" key="1">
    <source>
        <dbReference type="SAM" id="Phobius"/>
    </source>
</evidence>
<protein>
    <submittedName>
        <fullName evidence="2">Uncharacterized protein</fullName>
    </submittedName>
</protein>
<keyword evidence="3" id="KW-1185">Reference proteome</keyword>
<dbReference type="EMBL" id="JAGSOT010000109">
    <property type="protein sequence ID" value="MBR7798294.1"/>
    <property type="molecule type" value="Genomic_DNA"/>
</dbReference>
<evidence type="ECO:0000313" key="3">
    <source>
        <dbReference type="Proteomes" id="UP000675284"/>
    </source>
</evidence>
<proteinExistence type="predicted"/>
<accession>A0A941DVX8</accession>
<dbReference type="RefSeq" id="WP_166531029.1">
    <property type="nucleotide sequence ID" value="NZ_JAGSOT010000109.1"/>
</dbReference>
<dbReference type="Proteomes" id="UP000675284">
    <property type="component" value="Unassembled WGS sequence"/>
</dbReference>
<keyword evidence="1" id="KW-1133">Transmembrane helix</keyword>
<name>A0A941DVX8_9BACI</name>
<keyword evidence="1" id="KW-0812">Transmembrane</keyword>
<organism evidence="2 3">
    <name type="scientific">Virgibacillus salarius</name>
    <dbReference type="NCBI Taxonomy" id="447199"/>
    <lineage>
        <taxon>Bacteria</taxon>
        <taxon>Bacillati</taxon>
        <taxon>Bacillota</taxon>
        <taxon>Bacilli</taxon>
        <taxon>Bacillales</taxon>
        <taxon>Bacillaceae</taxon>
        <taxon>Virgibacillus</taxon>
    </lineage>
</organism>
<dbReference type="AlphaFoldDB" id="A0A941DVX8"/>
<gene>
    <name evidence="2" type="ORF">KCX74_20045</name>
</gene>
<comment type="caution">
    <text evidence="2">The sequence shown here is derived from an EMBL/GenBank/DDBJ whole genome shotgun (WGS) entry which is preliminary data.</text>
</comment>
<evidence type="ECO:0000313" key="2">
    <source>
        <dbReference type="EMBL" id="MBR7798294.1"/>
    </source>
</evidence>
<reference evidence="2" key="1">
    <citation type="submission" date="2021-04" db="EMBL/GenBank/DDBJ databases">
        <title>Isolation and polyphasic classification of algal microorganism.</title>
        <authorList>
            <person name="Wang S."/>
        </authorList>
    </citation>
    <scope>NUCLEOTIDE SEQUENCE</scope>
    <source>
        <strain evidence="2">720a</strain>
    </source>
</reference>
<sequence length="185" mass="21092">MDIRVIVESSSLSIVDVFQIAAGIGTVAAAIFALMTTLQNRKANKLLENERHMMVKPSFRVQSTFEQREERIIDIIVDNIGFNRVLNGIKCDWSGTENVKTVVKEYYESSGNSNNHKLKIRLGFSECKEKEVIGILTLSYSNILGKLYEESIQMDIEYNFNDITEEYIPILKSKLTGEVFKINEN</sequence>
<keyword evidence="1" id="KW-0472">Membrane</keyword>